<gene>
    <name evidence="7" type="ORF">DVH24_028666</name>
</gene>
<proteinExistence type="inferred from homology"/>
<dbReference type="PANTHER" id="PTHR31232:SF156">
    <property type="entry name" value="PLANT SELF-INCOMPATIBILITY PROTEIN S1 FAMILY-RELATED"/>
    <property type="match status" value="1"/>
</dbReference>
<dbReference type="Pfam" id="PF05938">
    <property type="entry name" value="Self-incomp_S1"/>
    <property type="match status" value="2"/>
</dbReference>
<keyword evidence="5 6" id="KW-0732">Signal</keyword>
<evidence type="ECO:0000256" key="5">
    <source>
        <dbReference type="ARBA" id="ARBA00022729"/>
    </source>
</evidence>
<reference evidence="7 8" key="1">
    <citation type="submission" date="2018-10" db="EMBL/GenBank/DDBJ databases">
        <title>A high-quality apple genome assembly.</title>
        <authorList>
            <person name="Hu J."/>
        </authorList>
    </citation>
    <scope>NUCLEOTIDE SEQUENCE [LARGE SCALE GENOMIC DNA]</scope>
    <source>
        <strain evidence="8">cv. HFTH1</strain>
        <tissue evidence="7">Young leaf</tissue>
    </source>
</reference>
<dbReference type="AlphaFoldDB" id="A0A498IV86"/>
<keyword evidence="8" id="KW-1185">Reference proteome</keyword>
<feature type="signal peptide" evidence="6">
    <location>
        <begin position="1"/>
        <end position="23"/>
    </location>
</feature>
<dbReference type="PANTHER" id="PTHR31232">
    <property type="match status" value="1"/>
</dbReference>
<evidence type="ECO:0008006" key="9">
    <source>
        <dbReference type="Google" id="ProtNLM"/>
    </source>
</evidence>
<keyword evidence="4" id="KW-0964">Secreted</keyword>
<comment type="similarity">
    <text evidence="2">Belongs to the plant self-incompatibility (S1) protein family.</text>
</comment>
<evidence type="ECO:0000256" key="2">
    <source>
        <dbReference type="ARBA" id="ARBA00005581"/>
    </source>
</evidence>
<evidence type="ECO:0000256" key="6">
    <source>
        <dbReference type="SAM" id="SignalP"/>
    </source>
</evidence>
<evidence type="ECO:0000256" key="4">
    <source>
        <dbReference type="ARBA" id="ARBA00022525"/>
    </source>
</evidence>
<dbReference type="InterPro" id="IPR010264">
    <property type="entry name" value="Self-incomp_S1"/>
</dbReference>
<feature type="chain" id="PRO_5019816696" description="S-protein homolog" evidence="6">
    <location>
        <begin position="24"/>
        <end position="306"/>
    </location>
</feature>
<comment type="subcellular location">
    <subcellularLocation>
        <location evidence="1">Secreted</location>
    </subcellularLocation>
</comment>
<accession>A0A498IV86</accession>
<evidence type="ECO:0000256" key="1">
    <source>
        <dbReference type="ARBA" id="ARBA00004613"/>
    </source>
</evidence>
<organism evidence="7 8">
    <name type="scientific">Malus domestica</name>
    <name type="common">Apple</name>
    <name type="synonym">Pyrus malus</name>
    <dbReference type="NCBI Taxonomy" id="3750"/>
    <lineage>
        <taxon>Eukaryota</taxon>
        <taxon>Viridiplantae</taxon>
        <taxon>Streptophyta</taxon>
        <taxon>Embryophyta</taxon>
        <taxon>Tracheophyta</taxon>
        <taxon>Spermatophyta</taxon>
        <taxon>Magnoliopsida</taxon>
        <taxon>eudicotyledons</taxon>
        <taxon>Gunneridae</taxon>
        <taxon>Pentapetalae</taxon>
        <taxon>rosids</taxon>
        <taxon>fabids</taxon>
        <taxon>Rosales</taxon>
        <taxon>Rosaceae</taxon>
        <taxon>Amygdaloideae</taxon>
        <taxon>Maleae</taxon>
        <taxon>Malus</taxon>
    </lineage>
</organism>
<evidence type="ECO:0000313" key="7">
    <source>
        <dbReference type="EMBL" id="RXH87166.1"/>
    </source>
</evidence>
<dbReference type="GO" id="GO:0005576">
    <property type="term" value="C:extracellular region"/>
    <property type="evidence" value="ECO:0007669"/>
    <property type="project" value="UniProtKB-SubCell"/>
</dbReference>
<dbReference type="Proteomes" id="UP000290289">
    <property type="component" value="Chromosome 10"/>
</dbReference>
<evidence type="ECO:0000256" key="3">
    <source>
        <dbReference type="ARBA" id="ARBA00022471"/>
    </source>
</evidence>
<name>A0A498IV86_MALDO</name>
<keyword evidence="3" id="KW-0713">Self-incompatibility</keyword>
<dbReference type="GO" id="GO:0060320">
    <property type="term" value="P:rejection of self pollen"/>
    <property type="evidence" value="ECO:0007669"/>
    <property type="project" value="UniProtKB-KW"/>
</dbReference>
<sequence>MSRFSNIHVLVLAFAIAMSPSLCFPSTKGEVFPVFTKWHVYVVNGLGNQESLFVHCKSKDNDLGIQNLSPGTNTTWGFRTNFLHSTLFWCYLRKSSAQHAALKVFWQDIYLFEKCNWKNCIWIAKDDGIYIKDFANVRDEFSKKWEEGWIKTQDSYRSFLPIFLLLAISTLVLSSPSSAAPLGPHSGDYLVQIRNDLSGGGATILEVHCKSKGGGDLGSHWISSGERFTVRFHNDRCVSTEYWCKLSWDEHSKSKSHGGNYRFFNCDESFLQSCGFQECTWKVQDDGIYLHDLHGLQDVKYYNWQT</sequence>
<comment type="caution">
    <text evidence="7">The sequence shown here is derived from an EMBL/GenBank/DDBJ whole genome shotgun (WGS) entry which is preliminary data.</text>
</comment>
<dbReference type="EMBL" id="RDQH01000336">
    <property type="protein sequence ID" value="RXH87166.1"/>
    <property type="molecule type" value="Genomic_DNA"/>
</dbReference>
<protein>
    <recommendedName>
        <fullName evidence="9">S-protein homolog</fullName>
    </recommendedName>
</protein>
<evidence type="ECO:0000313" key="8">
    <source>
        <dbReference type="Proteomes" id="UP000290289"/>
    </source>
</evidence>